<name>A0A449AQ67_9BACT</name>
<dbReference type="InterPro" id="IPR003961">
    <property type="entry name" value="FN3_dom"/>
</dbReference>
<dbReference type="EMBL" id="LR215010">
    <property type="protein sequence ID" value="VEU68641.1"/>
    <property type="molecule type" value="Genomic_DNA"/>
</dbReference>
<organism evidence="2 3">
    <name type="scientific">Mycoplasmopsis canis</name>
    <dbReference type="NCBI Taxonomy" id="29555"/>
    <lineage>
        <taxon>Bacteria</taxon>
        <taxon>Bacillati</taxon>
        <taxon>Mycoplasmatota</taxon>
        <taxon>Mycoplasmoidales</taxon>
        <taxon>Metamycoplasmataceae</taxon>
        <taxon>Mycoplasmopsis</taxon>
    </lineage>
</organism>
<dbReference type="PROSITE" id="PS50853">
    <property type="entry name" value="FN3"/>
    <property type="match status" value="1"/>
</dbReference>
<feature type="domain" description="Fibronectin type-III" evidence="1">
    <location>
        <begin position="318"/>
        <end position="418"/>
    </location>
</feature>
<evidence type="ECO:0000313" key="2">
    <source>
        <dbReference type="EMBL" id="VEU68641.1"/>
    </source>
</evidence>
<gene>
    <name evidence="2" type="ORF">NCTC10146_00087</name>
</gene>
<evidence type="ECO:0000313" key="3">
    <source>
        <dbReference type="Proteomes" id="UP000290495"/>
    </source>
</evidence>
<dbReference type="RefSeq" id="WP_129721207.1">
    <property type="nucleotide sequence ID" value="NZ_LR215010.1"/>
</dbReference>
<accession>A0A449AQ67</accession>
<reference evidence="2 3" key="1">
    <citation type="submission" date="2019-01" db="EMBL/GenBank/DDBJ databases">
        <authorList>
            <consortium name="Pathogen Informatics"/>
        </authorList>
    </citation>
    <scope>NUCLEOTIDE SEQUENCE [LARGE SCALE GENOMIC DNA]</scope>
    <source>
        <strain evidence="2 3">NCTC10146</strain>
    </source>
</reference>
<evidence type="ECO:0000259" key="1">
    <source>
        <dbReference type="PROSITE" id="PS50853"/>
    </source>
</evidence>
<sequence>MAGSIVATGVILSQVNSKKKNDEPKTGNEPKFEPVVKLTDSKFDELSFEVSNLNAAQNKGKEFIAVLTNKRDFTIRNEKAITIDGDSTNIKFDSLESDRKYNLSILFKGKIVLKDVFTTKKRPAISAGTPSATNASFVISNINDFKDELEKVQIVITNKTNPSSAPIVIKASDLKVSNGSAIINLQEENLGLEPGSTYEAVVQFNGDKEKTNLSTPIVIETPVPKNIAYTSHISKEGVKIVLYGLKEDGKKIKLEYRLRGFNGDHTEVESIDNVTGGKAEVLISGDLGLDNTYEFQVKYEDGEYLTFEDESKKGEFKTEAAPSFEVQNKNDSLDISISKLSPNINQDNLFIRYRDKENSNEWIEKPIKEVPGFSEGKLNFEDLASDTNYEAQLIYKQGEGENASTKILTEAEFRTSKYFVFDITKSIAASTKVLLSFKDNSNSTSSDLGVTLKYVKDGEADLKTATLSKKSLSSSNYVQSVISDLEKSTTYNWTLISNKDESVIASGTFKTGTDTDVAKSADNSNFYETNESDVIAIENRLTEGVVVSVKNTFGYITGDGAEKYSPTEILIKYYPKDSESEYETERIVVSSQDIKNKKFFTKKFEDFAETPYIFEVSYLNGFNENNEEIKVLKKFEISYKLPVIEFKNSEKKLVVSNLESIAGKTVTLKYKANDGEREEEELSVSGTVSANGLLEIPLSNLRSNVEYNAKFEILSNDIEFNSSITGFTRSQFYDNEILNNNLVLSDVFRTEEQENSIRIKHVRPNFYTQMTSIYVLLEGFVAEANQQVNIVIGSEEEMKNPSSIPDERKTVGTVNASGVVDSPEGAKWWDNLPSSTNYKIGVFKVDDDNWNKIAERDFSTPVINKPNIQRLEIIGSNTHDFGFRVENLQELKDLYGNNASVVFRVKRIDEEIISDSFSGSIKEINDPNGWSGIYRWTKRLSDNFGKQGDVIRIKNFTGASDSNWTQWFVDKSKYQIILTIENSSNHYIIASNQGSDLILVNHSSPRINDSETTNISKISDKDAKKVVGKVEYKLTSLSEYISTNESPQILKAFYIKSNDPLASSNPSNWISAGNVLVNDADQTGQISFDNLELNTFYNFAFLGKDNNIVLTRENVKTANNPKLKITTSGDTIMRYTLSELKGSQNLIPNGTYKIIYSTDKSYNLSSNEITINESTNLQSFEGNFVFTLLEGLVPNTTYNYKLVNIANNDVLLGYDDIFKTNKSQSEETVIGNDFAIIKLINPSYELREGSYSIAKKGQGADENKMVLDVIRMQYSEDPNFVEGEYKEFSVSLSENEVNLLSIKLQDLKPGTQYYYRLVKGTIKSNIIQASSVVEEPVVELNTTLPLLSGNFTTWNTKFKVESTTNSSRIIFEDINNITGPNQLSLNFKKVDKSNIYDILFDYSIVDGKVIFEVNNLSPETEYEFSLSPAGSQDKIANGKFLTKTTSTIEARMIKIDEPHRRIKLTNLEDFVGRKIRIEYKEKNSTKILESINTVLTNENDEFLWDIEDLEFKKEYKYDVYLLNEDNSVDRIIDTKEFEVGPKYTSAGDQTVTTNVRTFGNYDLNSWYTITTLQEIYANHKNWKDKVKESLIEIAIFGTQVSAGPAYGWHKLISEGSNHRYYKEENGNLVYEYIFVDTANQPVGSENAKVKGIKFMLQLLGNTIQVKIIEAKVKPEVVDKRVVVSNYSWSDLTDDLVYGATSGVVNQGNGDIPGRYINLSGFKFKASTAKRSPRDFSVPQIFRYNLESAKIATNKFTVSKGNSTTGSFIKLNNAKQKIKYGNLDENYDVAYNKYISENGKLLPFTGNFLINASIYPHSDFAKNDKNIYTPGIEYGPNLRETFFRLLKENGKIKFDGSDVSNKNWISLNSEDIIMFEDEFNAYSEKYLTEFPLAKRLIWKDGNQLKGLRITLSDAENGDGAVLGQLDDFVYYLDINSNQNIKSITWDQFITLASKHSVHKYMNLNSNGTAIAGIGFVTKDKSFIANSNSTNTFTNPQDTQPITELESVSGEESTTRKIKLINAPIGTYQLKVEYPIYFPTPEKPTFEPIIETFEITKENSNYFEKDLTQYLQYGTEYKVTISKGEIEYKVLTGINGDISGGQTFFANNSIKSATMGIYNVSGRPGVVNDGDVFYYPNPDTGQNNWRVSFNAREFLNMNPNSDEAFEILKTREKRLLIGSPRLANGEMRYKWSFKTDFFASRKSNATHKHVFFTAAVSDDETKAIILRIVLYRQVGSNNVTVFVAGAKEYALNENERNNLNSLNLTTAYNNGTNIKDDVVTSNDLSEDYFVNQNENKVAVFGFYIKKETN</sequence>
<proteinExistence type="predicted"/>
<dbReference type="Proteomes" id="UP000290495">
    <property type="component" value="Chromosome"/>
</dbReference>
<protein>
    <submittedName>
        <fullName evidence="2">Fibronectin type III domain</fullName>
    </submittedName>
</protein>